<organism evidence="1 2">
    <name type="scientific">Colocasia esculenta</name>
    <name type="common">Wild taro</name>
    <name type="synonym">Arum esculentum</name>
    <dbReference type="NCBI Taxonomy" id="4460"/>
    <lineage>
        <taxon>Eukaryota</taxon>
        <taxon>Viridiplantae</taxon>
        <taxon>Streptophyta</taxon>
        <taxon>Embryophyta</taxon>
        <taxon>Tracheophyta</taxon>
        <taxon>Spermatophyta</taxon>
        <taxon>Magnoliopsida</taxon>
        <taxon>Liliopsida</taxon>
        <taxon>Araceae</taxon>
        <taxon>Aroideae</taxon>
        <taxon>Colocasieae</taxon>
        <taxon>Colocasia</taxon>
    </lineage>
</organism>
<reference evidence="1" key="1">
    <citation type="submission" date="2017-07" db="EMBL/GenBank/DDBJ databases">
        <title>Taro Niue Genome Assembly and Annotation.</title>
        <authorList>
            <person name="Atibalentja N."/>
            <person name="Keating K."/>
            <person name="Fields C.J."/>
        </authorList>
    </citation>
    <scope>NUCLEOTIDE SEQUENCE</scope>
    <source>
        <strain evidence="1">Niue_2</strain>
        <tissue evidence="1">Leaf</tissue>
    </source>
</reference>
<gene>
    <name evidence="1" type="ORF">Taro_020189</name>
</gene>
<accession>A0A843UYX3</accession>
<dbReference type="AlphaFoldDB" id="A0A843UYX3"/>
<dbReference type="Proteomes" id="UP000652761">
    <property type="component" value="Unassembled WGS sequence"/>
</dbReference>
<keyword evidence="2" id="KW-1185">Reference proteome</keyword>
<comment type="caution">
    <text evidence="1">The sequence shown here is derived from an EMBL/GenBank/DDBJ whole genome shotgun (WGS) entry which is preliminary data.</text>
</comment>
<proteinExistence type="predicted"/>
<sequence>MELLCGMDEVGGVVAFRLAPMRARERRLRTPQIERGKRLGMRGALPWFEAESSIRQGFAVMIRTVERVYKSILAGPMSKTGGCRKAVSRCRPNSAAPAQSGEPIWRRLVLMLPCRLSWMRRREKAEKRWFPPPPSDADGSRGLPGSCCGELAAILMVDVGSHHHGK</sequence>
<evidence type="ECO:0000313" key="1">
    <source>
        <dbReference type="EMBL" id="MQL87637.1"/>
    </source>
</evidence>
<evidence type="ECO:0000313" key="2">
    <source>
        <dbReference type="Proteomes" id="UP000652761"/>
    </source>
</evidence>
<name>A0A843UYX3_COLES</name>
<protein>
    <submittedName>
        <fullName evidence="1">Uncharacterized protein</fullName>
    </submittedName>
</protein>
<dbReference type="EMBL" id="NMUH01000992">
    <property type="protein sequence ID" value="MQL87637.1"/>
    <property type="molecule type" value="Genomic_DNA"/>
</dbReference>